<protein>
    <submittedName>
        <fullName evidence="1">Uncharacterized protein</fullName>
    </submittedName>
</protein>
<evidence type="ECO:0000313" key="1">
    <source>
        <dbReference type="EMBL" id="UUP18336.1"/>
    </source>
</evidence>
<accession>A0ABY5MMG7</accession>
<sequence length="59" mass="6034">MHILSGHIVVRNGQGEPGAREAARLAALEAAAAIGFQVIEEAVPKRLSGGEFVGVSHGT</sequence>
<keyword evidence="2" id="KW-1185">Reference proteome</keyword>
<organism evidence="1 2">
    <name type="scientific">Nitratireductor thuwali</name>
    <dbReference type="NCBI Taxonomy" id="2267699"/>
    <lineage>
        <taxon>Bacteria</taxon>
        <taxon>Pseudomonadati</taxon>
        <taxon>Pseudomonadota</taxon>
        <taxon>Alphaproteobacteria</taxon>
        <taxon>Hyphomicrobiales</taxon>
        <taxon>Phyllobacteriaceae</taxon>
        <taxon>Nitratireductor</taxon>
    </lineage>
</organism>
<name>A0ABY5MMG7_9HYPH</name>
<evidence type="ECO:0000313" key="2">
    <source>
        <dbReference type="Proteomes" id="UP001342418"/>
    </source>
</evidence>
<dbReference type="Proteomes" id="UP001342418">
    <property type="component" value="Chromosome"/>
</dbReference>
<dbReference type="EMBL" id="CP030941">
    <property type="protein sequence ID" value="UUP18336.1"/>
    <property type="molecule type" value="Genomic_DNA"/>
</dbReference>
<reference evidence="1 2" key="1">
    <citation type="submission" date="2018-07" db="EMBL/GenBank/DDBJ databases">
        <title>Genome sequence of Nitratireductor thuwali#1536.</title>
        <authorList>
            <person name="Michoud G."/>
            <person name="Merlino G."/>
            <person name="Sefrji F.O."/>
            <person name="Daffonchio D."/>
        </authorList>
    </citation>
    <scope>NUCLEOTIDE SEQUENCE [LARGE SCALE GENOMIC DNA]</scope>
    <source>
        <strain evidence="2">Nit1536</strain>
    </source>
</reference>
<dbReference type="RefSeq" id="WP_338530579.1">
    <property type="nucleotide sequence ID" value="NZ_CP030941.1"/>
</dbReference>
<gene>
    <name evidence="1" type="ORF">NTH_02816</name>
</gene>
<proteinExistence type="predicted"/>